<name>A0A0L0UV49_9BASI</name>
<feature type="compositionally biased region" description="Polar residues" evidence="1">
    <location>
        <begin position="566"/>
        <end position="589"/>
    </location>
</feature>
<gene>
    <name evidence="2" type="ORF">PSTG_15655</name>
    <name evidence="3" type="ORF">PSTG_15663</name>
</gene>
<dbReference type="EMBL" id="AJIL01000229">
    <property type="protein sequence ID" value="KNE90909.1"/>
    <property type="molecule type" value="Genomic_DNA"/>
</dbReference>
<proteinExistence type="predicted"/>
<feature type="compositionally biased region" description="Polar residues" evidence="1">
    <location>
        <begin position="923"/>
        <end position="939"/>
    </location>
</feature>
<feature type="compositionally biased region" description="Polar residues" evidence="1">
    <location>
        <begin position="185"/>
        <end position="195"/>
    </location>
</feature>
<feature type="compositionally biased region" description="Basic and acidic residues" evidence="1">
    <location>
        <begin position="333"/>
        <end position="350"/>
    </location>
</feature>
<feature type="compositionally biased region" description="Low complexity" evidence="1">
    <location>
        <begin position="377"/>
        <end position="400"/>
    </location>
</feature>
<feature type="region of interest" description="Disordered" evidence="1">
    <location>
        <begin position="185"/>
        <end position="220"/>
    </location>
</feature>
<protein>
    <submittedName>
        <fullName evidence="3">Uncharacterized protein</fullName>
    </submittedName>
</protein>
<dbReference type="STRING" id="1165861.A0A0L0UV49"/>
<feature type="region of interest" description="Disordered" evidence="1">
    <location>
        <begin position="551"/>
        <end position="1004"/>
    </location>
</feature>
<feature type="compositionally biased region" description="Polar residues" evidence="1">
    <location>
        <begin position="239"/>
        <end position="249"/>
    </location>
</feature>
<evidence type="ECO:0000313" key="4">
    <source>
        <dbReference type="Proteomes" id="UP000054564"/>
    </source>
</evidence>
<feature type="compositionally biased region" description="Polar residues" evidence="1">
    <location>
        <begin position="405"/>
        <end position="415"/>
    </location>
</feature>
<feature type="region of interest" description="Disordered" evidence="1">
    <location>
        <begin position="232"/>
        <end position="253"/>
    </location>
</feature>
<feature type="compositionally biased region" description="Polar residues" evidence="1">
    <location>
        <begin position="816"/>
        <end position="912"/>
    </location>
</feature>
<feature type="compositionally biased region" description="Basic residues" evidence="1">
    <location>
        <begin position="416"/>
        <end position="432"/>
    </location>
</feature>
<dbReference type="OrthoDB" id="2501611at2759"/>
<reference evidence="3" key="1">
    <citation type="submission" date="2014-03" db="EMBL/GenBank/DDBJ databases">
        <title>Cloning and expression analysis of gamma-glutamylcysteines synthetase in perennial ryegrass.</title>
        <authorList>
            <person name="Wei S."/>
            <person name="Sun Z."/>
        </authorList>
    </citation>
    <scope>NUCLEOTIDE SEQUENCE</scope>
    <source>
        <strain evidence="3">Race PST-78</strain>
    </source>
</reference>
<dbReference type="EMBL" id="AJIL01000229">
    <property type="protein sequence ID" value="KNE90917.1"/>
    <property type="molecule type" value="Genomic_DNA"/>
</dbReference>
<organism evidence="3 4">
    <name type="scientific">Puccinia striiformis f. sp. tritici PST-78</name>
    <dbReference type="NCBI Taxonomy" id="1165861"/>
    <lineage>
        <taxon>Eukaryota</taxon>
        <taxon>Fungi</taxon>
        <taxon>Dikarya</taxon>
        <taxon>Basidiomycota</taxon>
        <taxon>Pucciniomycotina</taxon>
        <taxon>Pucciniomycetes</taxon>
        <taxon>Pucciniales</taxon>
        <taxon>Pucciniaceae</taxon>
        <taxon>Puccinia</taxon>
    </lineage>
</organism>
<dbReference type="AlphaFoldDB" id="A0A0L0UV49"/>
<accession>A0A0L0UV49</accession>
<reference evidence="4" key="2">
    <citation type="submission" date="2014-03" db="EMBL/GenBank/DDBJ databases">
        <title>The Genome Sequence of Puccinia striiformis f. sp. tritici PST-78.</title>
        <authorList>
            <consortium name="The Broad Institute Genome Sequencing Platform"/>
            <person name="Cuomo C."/>
            <person name="Hulbert S."/>
            <person name="Chen X."/>
            <person name="Walker B."/>
            <person name="Young S.K."/>
            <person name="Zeng Q."/>
            <person name="Gargeya S."/>
            <person name="Fitzgerald M."/>
            <person name="Haas B."/>
            <person name="Abouelleil A."/>
            <person name="Alvarado L."/>
            <person name="Arachchi H.M."/>
            <person name="Berlin A.M."/>
            <person name="Chapman S.B."/>
            <person name="Goldberg J."/>
            <person name="Griggs A."/>
            <person name="Gujja S."/>
            <person name="Hansen M."/>
            <person name="Howarth C."/>
            <person name="Imamovic A."/>
            <person name="Larimer J."/>
            <person name="McCowan C."/>
            <person name="Montmayeur A."/>
            <person name="Murphy C."/>
            <person name="Neiman D."/>
            <person name="Pearson M."/>
            <person name="Priest M."/>
            <person name="Roberts A."/>
            <person name="Saif S."/>
            <person name="Shea T."/>
            <person name="Sisk P."/>
            <person name="Sykes S."/>
            <person name="Wortman J."/>
            <person name="Nusbaum C."/>
            <person name="Birren B."/>
        </authorList>
    </citation>
    <scope>NUCLEOTIDE SEQUENCE [LARGE SCALE GENOMIC DNA]</scope>
    <source>
        <strain evidence="4">race PST-78</strain>
    </source>
</reference>
<sequence length="1137" mass="125622">MTDSPSGSPAAIKECAGSGTPSRICRFQTIPPLPFLKAAITISEEWTIERLIEKIHGTIRSEADHREFLDLLEGPNPSHRLLLELSDGCRLPTTEPCSVIHEDQVVSLRLFAKQQPQPRSRPLDHVSFHRVASQPINFPYIPSPITPQSHFPDLLPHVQWRETLNHRSSSPGHASLFLNRSFSSAQPYQGSSEQGPPQVDRGAEVSMTHNGDYPFSTGISSPQLFHRFTQEPHERHTQLDVTQTGNQRLLGNGRRFTSLPAHQLDADNLSQAPTSYRPQHDFYTGYETVPRLQNFGATHHSSTEQSFSASNADYVPTAQHTLEFPYRSSSPSEEPKPTIEELDRSTRLERPSGPGVARVRSHIAAFRKSASRHYRPSDSGSSSNDSSSSSEESDDLVSFSRHGRNFNTKPSPGQSHSRKVQKKNPQSRKVSTRHSFGGILNKRGVSSRPRRKSVPVRFELSSGDDAEVQQSGTNRGQSQKSSKAKRPRDESPPPSDRSKSPSTSPRDRPKNQSPPHPRKKYISQQVRVVIPVIPGLSSPAYLRHKQRLAERSKLLPIESVNPPPSSGGSLDRTGSPSTNSKNLTSQDGSPDTLVEPAQLANSSTSVNPPSKNLSTQDHPSVNLQNPIPQEDPNNNTQNPSPHEDPSVNLHNPSPQEDISANLPNQNLQEDLSDNPQNPNLQEDSNSNTQNPSPQEDISANLQNPSIQEDPSGNLQNLRPQEDLSDNLQNPNLQEDANSNTQNPSLQGDSRSNTSNPSPQEDLSINLQDPSPQEDPSANLQNPSPHEDLSDNLQNLSPQENPSDDLQNPRLQEDISDNLQNASIQGDPSDNLQNSSPQEDFNSNTRNPSPQEDPSDNVQNPSLQEDSNSNTQNSSPQDDFNSNTQNPSPQEDPSDNVQNSSPQKDSNSNTQDLSLRKEPPEQVDQPNLQSVNMGQSQSFNPHIDPSILKPQAETSGPVDEPCQRESVVETRPTPASSPAKRDRPTKSCSPAKSCSPTKPELSRSLSVGRAVRSVYPIHIHDVKFKSASAQGPQRIPYSSNGLNESSTLRQVIDRLNLDMQTSWKLIIGDKVWLSEASTSKRAQLRRNDKKFGGLLDGRIVQIDWQLSLKELGVLPLSNVISDLDIKPLRIEIIRNWDV</sequence>
<feature type="region of interest" description="Disordered" evidence="1">
    <location>
        <begin position="324"/>
        <end position="525"/>
    </location>
</feature>
<evidence type="ECO:0000256" key="1">
    <source>
        <dbReference type="SAM" id="MobiDB-lite"/>
    </source>
</evidence>
<feature type="compositionally biased region" description="Basic and acidic residues" evidence="1">
    <location>
        <begin position="487"/>
        <end position="510"/>
    </location>
</feature>
<dbReference type="Proteomes" id="UP000054564">
    <property type="component" value="Unassembled WGS sequence"/>
</dbReference>
<feature type="compositionally biased region" description="Polar residues" evidence="1">
    <location>
        <begin position="790"/>
        <end position="809"/>
    </location>
</feature>
<feature type="compositionally biased region" description="Polar residues" evidence="1">
    <location>
        <begin position="985"/>
        <end position="995"/>
    </location>
</feature>
<comment type="caution">
    <text evidence="3">The sequence shown here is derived from an EMBL/GenBank/DDBJ whole genome shotgun (WGS) entry which is preliminary data.</text>
</comment>
<feature type="compositionally biased region" description="Polar residues" evidence="1">
    <location>
        <begin position="725"/>
        <end position="783"/>
    </location>
</feature>
<evidence type="ECO:0000313" key="2">
    <source>
        <dbReference type="EMBL" id="KNE90909.1"/>
    </source>
</evidence>
<keyword evidence="4" id="KW-1185">Reference proteome</keyword>
<feature type="compositionally biased region" description="Polar residues" evidence="1">
    <location>
        <begin position="468"/>
        <end position="481"/>
    </location>
</feature>
<evidence type="ECO:0000313" key="3">
    <source>
        <dbReference type="EMBL" id="KNE90917.1"/>
    </source>
</evidence>
<feature type="compositionally biased region" description="Polar residues" evidence="1">
    <location>
        <begin position="599"/>
        <end position="640"/>
    </location>
</feature>
<feature type="compositionally biased region" description="Polar residues" evidence="1">
    <location>
        <begin position="648"/>
        <end position="718"/>
    </location>
</feature>